<evidence type="ECO:0000313" key="1">
    <source>
        <dbReference type="EMBL" id="QEL10144.1"/>
    </source>
</evidence>
<dbReference type="STRING" id="657387.BH688_15745"/>
<dbReference type="KEGG" id="kuy:FY550_02680"/>
<dbReference type="Proteomes" id="UP000322553">
    <property type="component" value="Chromosome"/>
</dbReference>
<reference evidence="1 2" key="1">
    <citation type="submission" date="2019-08" db="EMBL/GenBank/DDBJ databases">
        <title>Complete genome sequence of Kushneria sp. YCWA18, a halophilic phosphate-solubilizing bacterium isolated from Daqiao saltern in China.</title>
        <authorList>
            <person name="Du G.-X."/>
            <person name="Qu L.-Y."/>
        </authorList>
    </citation>
    <scope>NUCLEOTIDE SEQUENCE [LARGE SCALE GENOMIC DNA]</scope>
    <source>
        <strain evidence="1 2">YCWA18</strain>
    </source>
</reference>
<name>A0A1S1NQ83_9GAMM</name>
<accession>A0A1S1NQ83</accession>
<dbReference type="InterPro" id="IPR036928">
    <property type="entry name" value="AS_sf"/>
</dbReference>
<dbReference type="PANTHER" id="PTHR42678">
    <property type="entry name" value="AMIDASE"/>
    <property type="match status" value="1"/>
</dbReference>
<dbReference type="OrthoDB" id="8872210at2"/>
<evidence type="ECO:0000313" key="2">
    <source>
        <dbReference type="Proteomes" id="UP000322553"/>
    </source>
</evidence>
<dbReference type="InterPro" id="IPR023631">
    <property type="entry name" value="Amidase_dom"/>
</dbReference>
<proteinExistence type="predicted"/>
<dbReference type="Gene3D" id="3.90.1300.10">
    <property type="entry name" value="Amidase signature (AS) domain"/>
    <property type="match status" value="1"/>
</dbReference>
<dbReference type="PANTHER" id="PTHR42678:SF34">
    <property type="entry name" value="OS04G0183300 PROTEIN"/>
    <property type="match status" value="1"/>
</dbReference>
<dbReference type="AlphaFoldDB" id="A0A1S1NQ83"/>
<organism evidence="1 2">
    <name type="scientific">Kushneria phosphatilytica</name>
    <dbReference type="NCBI Taxonomy" id="657387"/>
    <lineage>
        <taxon>Bacteria</taxon>
        <taxon>Pseudomonadati</taxon>
        <taxon>Pseudomonadota</taxon>
        <taxon>Gammaproteobacteria</taxon>
        <taxon>Oceanospirillales</taxon>
        <taxon>Halomonadaceae</taxon>
        <taxon>Kushneria</taxon>
    </lineage>
</organism>
<sequence length="555" mass="60246">MRLAQAFRRALLASVLVMLVAARAVSNEPVSVGTGFDPLDATLPELKAALDRGAITSVELVRFYQRRIHAYDDRGPLINAMLHQHEQQALERARRLDAHRQTGDHGPLYGIPFVVKDNIDVSGYPTTGGSMALDSAMPQDSASLVRRLRRAGGILLGKANMTEFATSYGQPGYSSLGGVTRNPRNTDFSVLGSSSGPAAAVAANFAAFAIGTDTEGSIRGPAHAAGVVAIRPTLGRVSRDGIIPLALSFDTPAPLTRSVTGAAWVLAVMSGVDRKDDATAINGRHPPRFSQHYGSAISEDRLAEARIGVIRQRESGDPAIEARFDQTLKTLKAAGAQLVDVRLSQSYYDLWPGVIAPVHEAEFEPQLERYLRQFDSDQPHSLRQLLARCEQINRRRNDHSALGSSDELPISVKRIRGMKERLKESMAGSPRYLDVLTHHMPTLRRKLRDFMQHQSLDALIFPTEACSAPPREGVSVSAYTCDTDHPFALGYIATATGFPEITLPMGALDQRIPVGVSLLGRDFDEDTLFRLAGALQQRLPTLPVAAATPALMKSP</sequence>
<keyword evidence="2" id="KW-1185">Reference proteome</keyword>
<gene>
    <name evidence="1" type="ORF">FY550_02680</name>
</gene>
<dbReference type="RefSeq" id="WP_070981469.1">
    <property type="nucleotide sequence ID" value="NZ_CP043420.1"/>
</dbReference>
<protein>
    <submittedName>
        <fullName evidence="1">Amidase</fullName>
    </submittedName>
</protein>
<dbReference type="Pfam" id="PF01425">
    <property type="entry name" value="Amidase"/>
    <property type="match status" value="1"/>
</dbReference>
<dbReference type="EMBL" id="CP043420">
    <property type="protein sequence ID" value="QEL10144.1"/>
    <property type="molecule type" value="Genomic_DNA"/>
</dbReference>
<dbReference type="SUPFAM" id="SSF75304">
    <property type="entry name" value="Amidase signature (AS) enzymes"/>
    <property type="match status" value="1"/>
</dbReference>